<proteinExistence type="predicted"/>
<keyword evidence="2" id="KW-1185">Reference proteome</keyword>
<gene>
    <name evidence="1" type="ORF">SLEP1_g21751</name>
</gene>
<name>A0AAV5JHK0_9ROSI</name>
<evidence type="ECO:0000313" key="2">
    <source>
        <dbReference type="Proteomes" id="UP001054252"/>
    </source>
</evidence>
<comment type="caution">
    <text evidence="1">The sequence shown here is derived from an EMBL/GenBank/DDBJ whole genome shotgun (WGS) entry which is preliminary data.</text>
</comment>
<sequence length="125" mass="13906">MERVLFCRTLILKMERTLMWKTITDEKEAILSASLHRLSFAPPISASPSCEPACSHRLSSSGHNRHLPWLPSPSIITKLPPLPSSPISPSISDCSAHLRSLIHGQLRRPEASECQNQRGCAQICR</sequence>
<protein>
    <submittedName>
        <fullName evidence="1">Uncharacterized protein</fullName>
    </submittedName>
</protein>
<dbReference type="Proteomes" id="UP001054252">
    <property type="component" value="Unassembled WGS sequence"/>
</dbReference>
<accession>A0AAV5JHK0</accession>
<dbReference type="EMBL" id="BPVZ01000032">
    <property type="protein sequence ID" value="GKV10376.1"/>
    <property type="molecule type" value="Genomic_DNA"/>
</dbReference>
<reference evidence="1 2" key="1">
    <citation type="journal article" date="2021" name="Commun. Biol.">
        <title>The genome of Shorea leprosula (Dipterocarpaceae) highlights the ecological relevance of drought in aseasonal tropical rainforests.</title>
        <authorList>
            <person name="Ng K.K.S."/>
            <person name="Kobayashi M.J."/>
            <person name="Fawcett J.A."/>
            <person name="Hatakeyama M."/>
            <person name="Paape T."/>
            <person name="Ng C.H."/>
            <person name="Ang C.C."/>
            <person name="Tnah L.H."/>
            <person name="Lee C.T."/>
            <person name="Nishiyama T."/>
            <person name="Sese J."/>
            <person name="O'Brien M.J."/>
            <person name="Copetti D."/>
            <person name="Mohd Noor M.I."/>
            <person name="Ong R.C."/>
            <person name="Putra M."/>
            <person name="Sireger I.Z."/>
            <person name="Indrioko S."/>
            <person name="Kosugi Y."/>
            <person name="Izuno A."/>
            <person name="Isagi Y."/>
            <person name="Lee S.L."/>
            <person name="Shimizu K.K."/>
        </authorList>
    </citation>
    <scope>NUCLEOTIDE SEQUENCE [LARGE SCALE GENOMIC DNA]</scope>
    <source>
        <strain evidence="1">214</strain>
    </source>
</reference>
<dbReference type="AlphaFoldDB" id="A0AAV5JHK0"/>
<organism evidence="1 2">
    <name type="scientific">Rubroshorea leprosula</name>
    <dbReference type="NCBI Taxonomy" id="152421"/>
    <lineage>
        <taxon>Eukaryota</taxon>
        <taxon>Viridiplantae</taxon>
        <taxon>Streptophyta</taxon>
        <taxon>Embryophyta</taxon>
        <taxon>Tracheophyta</taxon>
        <taxon>Spermatophyta</taxon>
        <taxon>Magnoliopsida</taxon>
        <taxon>eudicotyledons</taxon>
        <taxon>Gunneridae</taxon>
        <taxon>Pentapetalae</taxon>
        <taxon>rosids</taxon>
        <taxon>malvids</taxon>
        <taxon>Malvales</taxon>
        <taxon>Dipterocarpaceae</taxon>
        <taxon>Rubroshorea</taxon>
    </lineage>
</organism>
<evidence type="ECO:0000313" key="1">
    <source>
        <dbReference type="EMBL" id="GKV10376.1"/>
    </source>
</evidence>